<dbReference type="HOGENOM" id="CLU_086329_1_1_5"/>
<dbReference type="EMBL" id="CP006644">
    <property type="protein sequence ID" value="AHE51775.1"/>
    <property type="molecule type" value="Genomic_DNA"/>
</dbReference>
<dbReference type="STRING" id="1123269.NX02_00030"/>
<dbReference type="PANTHER" id="PTHR10721:SF1">
    <property type="entry name" value="MITOCHONDRIAL IMPORT INNER MEMBRANE TRANSLOCASE SUBUNIT TIM44"/>
    <property type="match status" value="1"/>
</dbReference>
<evidence type="ECO:0000256" key="1">
    <source>
        <dbReference type="ARBA" id="ARBA00004370"/>
    </source>
</evidence>
<proteinExistence type="inferred from homology"/>
<dbReference type="KEGG" id="ssan:NX02_00030"/>
<evidence type="ECO:0000313" key="8">
    <source>
        <dbReference type="Proteomes" id="UP000018851"/>
    </source>
</evidence>
<dbReference type="PATRIC" id="fig|1123269.5.peg.6"/>
<dbReference type="InterPro" id="IPR007379">
    <property type="entry name" value="Tim44-like_dom"/>
</dbReference>
<evidence type="ECO:0000259" key="6">
    <source>
        <dbReference type="SMART" id="SM00978"/>
    </source>
</evidence>
<dbReference type="AlphaFoldDB" id="W0A7Y4"/>
<organism evidence="7 8">
    <name type="scientific">Sphingomonas sanxanigenens DSM 19645 = NX02</name>
    <dbReference type="NCBI Taxonomy" id="1123269"/>
    <lineage>
        <taxon>Bacteria</taxon>
        <taxon>Pseudomonadati</taxon>
        <taxon>Pseudomonadota</taxon>
        <taxon>Alphaproteobacteria</taxon>
        <taxon>Sphingomonadales</taxon>
        <taxon>Sphingomonadaceae</taxon>
        <taxon>Sphingomonas</taxon>
    </lineage>
</organism>
<evidence type="ECO:0000256" key="5">
    <source>
        <dbReference type="SAM" id="MobiDB-lite"/>
    </source>
</evidence>
<dbReference type="NCBIfam" id="NF033779">
    <property type="entry name" value="Tim44_TimA_adap"/>
    <property type="match status" value="1"/>
</dbReference>
<sequence>MMLYLEIILLAVIAGVLAVRLYSVLGKRTGHEQQVAKPAEERLGMGAPPRQTPEVQPEPSSLADSIIEPPARAGVRAVVAAEPGFDVARFLDGAREAYRMVLEAYWKGDAKELGWLVSDDVGSSFAAAIAEREAAGHRLDNRLIAIERATIANAVVEGRIARITVRFDADIAAVTRDAEDHVVAGSMTDAVQTHDMWTFERTLRAADPNWTLVDTDEAA</sequence>
<dbReference type="InterPro" id="IPR032710">
    <property type="entry name" value="NTF2-like_dom_sf"/>
</dbReference>
<accession>W0A7Y4</accession>
<evidence type="ECO:0000313" key="7">
    <source>
        <dbReference type="EMBL" id="AHE51775.1"/>
    </source>
</evidence>
<dbReference type="GO" id="GO:0030150">
    <property type="term" value="P:protein import into mitochondrial matrix"/>
    <property type="evidence" value="ECO:0007669"/>
    <property type="project" value="TreeGrafter"/>
</dbReference>
<dbReference type="SUPFAM" id="SSF54427">
    <property type="entry name" value="NTF2-like"/>
    <property type="match status" value="1"/>
</dbReference>
<comment type="subcellular location">
    <subcellularLocation>
        <location evidence="1">Membrane</location>
    </subcellularLocation>
</comment>
<evidence type="ECO:0000256" key="3">
    <source>
        <dbReference type="ARBA" id="ARBA00022946"/>
    </source>
</evidence>
<feature type="region of interest" description="Disordered" evidence="5">
    <location>
        <begin position="33"/>
        <end position="62"/>
    </location>
</feature>
<gene>
    <name evidence="7" type="ORF">NX02_00030</name>
</gene>
<keyword evidence="3" id="KW-0809">Transit peptide</keyword>
<evidence type="ECO:0000256" key="4">
    <source>
        <dbReference type="ARBA" id="ARBA00023136"/>
    </source>
</evidence>
<dbReference type="Gene3D" id="3.10.450.240">
    <property type="match status" value="1"/>
</dbReference>
<dbReference type="GO" id="GO:0016020">
    <property type="term" value="C:membrane"/>
    <property type="evidence" value="ECO:0007669"/>
    <property type="project" value="UniProtKB-SubCell"/>
</dbReference>
<dbReference type="SMART" id="SM00978">
    <property type="entry name" value="Tim44"/>
    <property type="match status" value="1"/>
</dbReference>
<dbReference type="Proteomes" id="UP000018851">
    <property type="component" value="Chromosome"/>
</dbReference>
<feature type="domain" description="Tim44-like" evidence="6">
    <location>
        <begin position="71"/>
        <end position="217"/>
    </location>
</feature>
<reference evidence="7 8" key="1">
    <citation type="submission" date="2013-07" db="EMBL/GenBank/DDBJ databases">
        <title>Completed genome of Sphingomonas sanxanigenens NX02.</title>
        <authorList>
            <person name="Ma T."/>
            <person name="Huang H."/>
            <person name="Wu M."/>
            <person name="Li X."/>
            <person name="Li G."/>
        </authorList>
    </citation>
    <scope>NUCLEOTIDE SEQUENCE [LARGE SCALE GENOMIC DNA]</scope>
    <source>
        <strain evidence="7 8">NX02</strain>
    </source>
</reference>
<comment type="similarity">
    <text evidence="2">Belongs to the Tim44 family.</text>
</comment>
<keyword evidence="4" id="KW-0472">Membrane</keyword>
<evidence type="ECO:0000256" key="2">
    <source>
        <dbReference type="ARBA" id="ARBA00009597"/>
    </source>
</evidence>
<protein>
    <recommendedName>
        <fullName evidence="6">Tim44-like domain-containing protein</fullName>
    </recommendedName>
</protein>
<keyword evidence="8" id="KW-1185">Reference proteome</keyword>
<dbReference type="eggNOG" id="COG4395">
    <property type="taxonomic scope" value="Bacteria"/>
</dbReference>
<dbReference type="GO" id="GO:0051087">
    <property type="term" value="F:protein-folding chaperone binding"/>
    <property type="evidence" value="ECO:0007669"/>
    <property type="project" value="TreeGrafter"/>
</dbReference>
<dbReference type="Pfam" id="PF04280">
    <property type="entry name" value="Tim44"/>
    <property type="match status" value="1"/>
</dbReference>
<dbReference type="InterPro" id="IPR039544">
    <property type="entry name" value="Tim44-like"/>
</dbReference>
<dbReference type="PANTHER" id="PTHR10721">
    <property type="entry name" value="MITOCHONDRIAL IMPORT INNER MEMBRANE TRANSLOCASE SUBUNIT TIM44"/>
    <property type="match status" value="1"/>
</dbReference>
<name>W0A7Y4_9SPHN</name>